<keyword evidence="9" id="KW-0812">Transmembrane</keyword>
<evidence type="ECO:0000256" key="8">
    <source>
        <dbReference type="SAM" id="Coils"/>
    </source>
</evidence>
<gene>
    <name evidence="11" type="ORF">MUN80_21080</name>
</gene>
<dbReference type="Pfam" id="PF02518">
    <property type="entry name" value="HATPase_c"/>
    <property type="match status" value="1"/>
</dbReference>
<keyword evidence="3" id="KW-0597">Phosphoprotein</keyword>
<accession>A0ABY4F6S7</accession>
<dbReference type="InterPro" id="IPR011990">
    <property type="entry name" value="TPR-like_helical_dom_sf"/>
</dbReference>
<dbReference type="SUPFAM" id="SSF55874">
    <property type="entry name" value="ATPase domain of HSP90 chaperone/DNA topoisomerase II/histidine kinase"/>
    <property type="match status" value="1"/>
</dbReference>
<dbReference type="RefSeq" id="WP_244716025.1">
    <property type="nucleotide sequence ID" value="NZ_CP095049.1"/>
</dbReference>
<proteinExistence type="predicted"/>
<dbReference type="Gene3D" id="1.25.40.10">
    <property type="entry name" value="Tetratricopeptide repeat domain"/>
    <property type="match status" value="3"/>
</dbReference>
<dbReference type="EMBL" id="CP095049">
    <property type="protein sequence ID" value="UOQ52243.1"/>
    <property type="molecule type" value="Genomic_DNA"/>
</dbReference>
<evidence type="ECO:0000256" key="7">
    <source>
        <dbReference type="ARBA" id="ARBA00022840"/>
    </source>
</evidence>
<name>A0ABY4F6S7_9BACT</name>
<keyword evidence="9" id="KW-1133">Transmembrane helix</keyword>
<dbReference type="GO" id="GO:0005524">
    <property type="term" value="F:ATP binding"/>
    <property type="evidence" value="ECO:0007669"/>
    <property type="project" value="UniProtKB-KW"/>
</dbReference>
<feature type="transmembrane region" description="Helical" evidence="9">
    <location>
        <begin position="503"/>
        <end position="522"/>
    </location>
</feature>
<evidence type="ECO:0000256" key="5">
    <source>
        <dbReference type="ARBA" id="ARBA00022741"/>
    </source>
</evidence>
<keyword evidence="7 11" id="KW-0067">ATP-binding</keyword>
<evidence type="ECO:0000256" key="2">
    <source>
        <dbReference type="ARBA" id="ARBA00012438"/>
    </source>
</evidence>
<feature type="domain" description="Histidine kinase/HSP90-like ATPase" evidence="10">
    <location>
        <begin position="654"/>
        <end position="752"/>
    </location>
</feature>
<protein>
    <recommendedName>
        <fullName evidence="2">histidine kinase</fullName>
        <ecNumber evidence="2">2.7.13.3</ecNumber>
    </recommendedName>
</protein>
<evidence type="ECO:0000256" key="4">
    <source>
        <dbReference type="ARBA" id="ARBA00022679"/>
    </source>
</evidence>
<evidence type="ECO:0000256" key="9">
    <source>
        <dbReference type="SAM" id="Phobius"/>
    </source>
</evidence>
<evidence type="ECO:0000313" key="11">
    <source>
        <dbReference type="EMBL" id="UOQ52243.1"/>
    </source>
</evidence>
<dbReference type="Gene3D" id="3.30.450.20">
    <property type="entry name" value="PAS domain"/>
    <property type="match status" value="1"/>
</dbReference>
<evidence type="ECO:0000256" key="6">
    <source>
        <dbReference type="ARBA" id="ARBA00022777"/>
    </source>
</evidence>
<reference evidence="11 12" key="1">
    <citation type="submission" date="2022-04" db="EMBL/GenBank/DDBJ databases">
        <title>Hymenobacter sp. isolated from the air.</title>
        <authorList>
            <person name="Won M."/>
            <person name="Lee C.-M."/>
            <person name="Woen H.-Y."/>
            <person name="Kwon S.-W."/>
        </authorList>
    </citation>
    <scope>NUCLEOTIDE SEQUENCE [LARGE SCALE GENOMIC DNA]</scope>
    <source>
        <strain evidence="12">5116 S-27</strain>
    </source>
</reference>
<keyword evidence="5" id="KW-0547">Nucleotide-binding</keyword>
<dbReference type="Proteomes" id="UP000831785">
    <property type="component" value="Chromosome"/>
</dbReference>
<keyword evidence="12" id="KW-1185">Reference proteome</keyword>
<feature type="coiled-coil region" evidence="8">
    <location>
        <begin position="525"/>
        <end position="559"/>
    </location>
</feature>
<dbReference type="PANTHER" id="PTHR41523">
    <property type="entry name" value="TWO-COMPONENT SYSTEM SENSOR PROTEIN"/>
    <property type="match status" value="1"/>
</dbReference>
<dbReference type="InterPro" id="IPR036890">
    <property type="entry name" value="HATPase_C_sf"/>
</dbReference>
<dbReference type="PANTHER" id="PTHR41523:SF8">
    <property type="entry name" value="ETHYLENE RESPONSE SENSOR PROTEIN"/>
    <property type="match status" value="1"/>
</dbReference>
<dbReference type="Gene3D" id="3.30.565.10">
    <property type="entry name" value="Histidine kinase-like ATPase, C-terminal domain"/>
    <property type="match status" value="1"/>
</dbReference>
<keyword evidence="9" id="KW-0472">Membrane</keyword>
<evidence type="ECO:0000256" key="1">
    <source>
        <dbReference type="ARBA" id="ARBA00000085"/>
    </source>
</evidence>
<keyword evidence="6" id="KW-0418">Kinase</keyword>
<dbReference type="InterPro" id="IPR003594">
    <property type="entry name" value="HATPase_dom"/>
</dbReference>
<evidence type="ECO:0000259" key="10">
    <source>
        <dbReference type="SMART" id="SM00387"/>
    </source>
</evidence>
<dbReference type="EC" id="2.7.13.3" evidence="2"/>
<comment type="catalytic activity">
    <reaction evidence="1">
        <text>ATP + protein L-histidine = ADP + protein N-phospho-L-histidine.</text>
        <dbReference type="EC" id="2.7.13.3"/>
    </reaction>
</comment>
<organism evidence="11 12">
    <name type="scientific">Hymenobacter cellulosivorans</name>
    <dbReference type="NCBI Taxonomy" id="2932249"/>
    <lineage>
        <taxon>Bacteria</taxon>
        <taxon>Pseudomonadati</taxon>
        <taxon>Bacteroidota</taxon>
        <taxon>Cytophagia</taxon>
        <taxon>Cytophagales</taxon>
        <taxon>Hymenobacteraceae</taxon>
        <taxon>Hymenobacter</taxon>
    </lineage>
</organism>
<keyword evidence="8" id="KW-0175">Coiled coil</keyword>
<keyword evidence="4" id="KW-0808">Transferase</keyword>
<dbReference type="Pfam" id="PF07568">
    <property type="entry name" value="HisKA_2"/>
    <property type="match status" value="1"/>
</dbReference>
<sequence length="765" mass="85805">MPYPVRRLPRLLLVFFLLAGFASQAEPLYPLLSRAATDSLRARLRQGLPDTNRVKALLTLSHDLISGHDELGLPLDSADAYARRALRLSNALGFAPGQISSQYALGRLLLSTGQPAAARGWLQPGLTRSRQLGARHLAADGWYYWATTYARNPDEMPERIRCFARAMQLYQNLGDRAQHAYVLKSIADMHLLQGNAAQARTELLQVVALYRAAGYRHLHYTYDLLRAVHRNTGNYKEALRYGLAAVESARATRDTALLPYFYTTVGTVYTGLNQLEQTLTYYRLALRQAHQEKNVSQILDIAGGIIYVLIAQHHPEQALKFYQQEIQAYPPTNEHQRYIVALALATCYTATGDFARAEHYKDQLVRALQVKKMYADDYPQQLDTYYRLGQLSVTSRQYAKARDFLRRAQAALPWANNVAIAAKLELLLFKVDSAETNYQAAIGHYQRYKALNDSIFNESKNKQLASLEVQYDTHKKEQNIALLTKQTQVQQVRLRQQEFQRNAFLVGGGLLIGLLGLGYNRYRLKQRSNRLLEAQRQEIDKQNQALQRLLREKDWMLKEIHHRVKNNLEVISSLLATQSDYLHDAGALAALREGQNRVHAMALIHQKLYQSASLSVVNMAAYIQDITEHLLESFDQQDTVQMELQVAPVELDVTLATPLGLILNEALTNALKYAFPAGQPGRITVALTEPSPQRYELTIADDGVGFPAGLDVEEHDTMGLTIMRGLSAQIDGTLHITHSPGVCISLRFAAVPVPGTAAVVSAVPA</sequence>
<dbReference type="SMART" id="SM00387">
    <property type="entry name" value="HATPase_c"/>
    <property type="match status" value="1"/>
</dbReference>
<dbReference type="InterPro" id="IPR011495">
    <property type="entry name" value="Sig_transdc_His_kin_sub2_dim/P"/>
</dbReference>
<dbReference type="SUPFAM" id="SSF48452">
    <property type="entry name" value="TPR-like"/>
    <property type="match status" value="2"/>
</dbReference>
<evidence type="ECO:0000313" key="12">
    <source>
        <dbReference type="Proteomes" id="UP000831785"/>
    </source>
</evidence>
<evidence type="ECO:0000256" key="3">
    <source>
        <dbReference type="ARBA" id="ARBA00022553"/>
    </source>
</evidence>